<keyword evidence="12" id="KW-0325">Glycoprotein</keyword>
<sequence>MAPRPQLGSNPTPSLDDNASTKESTVLPAYSTVDLVHEEAEADPWDLPELKDTGVKWSELDTKGKILRVVTSIVKFFLLLGLLYLFICSLDVLSSAFQLVGGKAAGDIFQDNVVLANPVAGLVIGVLVTVLVQSSSTSSSIVVSMVSSGLLDVQSAVPIIMGANIGTSVTNTIVAMMQAGDRNEFRRAFAGATVHDFFNWLSVLILLPLEVATGVLYKLTLLIIDSFQIESGENAPDLLKVITEPLTNSIIQLDKSVISAIATGDPAAKNLSLIKIWCKKKVNTTFWNETVESCPPGGECWEMGNETWLEKNSTWTDYQQKCKHGTHIFVNANLPDIAVGLILLALSLFCLCTCLILIVKLLNSMLKGQVAVVIKKVLNTDFPFPFGWVTGYIAILVGGGMTFIVQSSSVFTSAITPLVGIGVISLERAYPLTLGSNIGTTTTAILAAMASPGETLAESLQIALCHFFFNIMGILLWYPIPFTRIPIRLARGLGNKTAEYRWFAAIYLILCFLVLPLTVFGLSVAGWQVLVGVGVPVIVVVIFAIVVNVMQSRCPRYLPKGLRTWDFLPLPLHSLEPWDSVVTTSLGFCGKYCSLCKKKKKTSSNYSCLDLELIQKF</sequence>
<evidence type="ECO:0000256" key="7">
    <source>
        <dbReference type="ARBA" id="ARBA00022847"/>
    </source>
</evidence>
<feature type="transmembrane region" description="Helical" evidence="20">
    <location>
        <begin position="76"/>
        <end position="101"/>
    </location>
</feature>
<evidence type="ECO:0000256" key="9">
    <source>
        <dbReference type="ARBA" id="ARBA00023065"/>
    </source>
</evidence>
<evidence type="ECO:0000256" key="12">
    <source>
        <dbReference type="ARBA" id="ARBA00023180"/>
    </source>
</evidence>
<comment type="similarity">
    <text evidence="2">Belongs to the SLC34A transporter family.</text>
</comment>
<dbReference type="GO" id="GO:0016324">
    <property type="term" value="C:apical plasma membrane"/>
    <property type="evidence" value="ECO:0007669"/>
    <property type="project" value="UniProtKB-SubCell"/>
</dbReference>
<keyword evidence="22" id="KW-1185">Reference proteome</keyword>
<evidence type="ECO:0000256" key="16">
    <source>
        <dbReference type="ARBA" id="ARBA00031843"/>
    </source>
</evidence>
<reference evidence="21" key="2">
    <citation type="submission" date="2025-08" db="UniProtKB">
        <authorList>
            <consortium name="Ensembl"/>
        </authorList>
    </citation>
    <scope>IDENTIFICATION</scope>
</reference>
<dbReference type="GO" id="GO:0005436">
    <property type="term" value="F:sodium:phosphate symporter activity"/>
    <property type="evidence" value="ECO:0007669"/>
    <property type="project" value="InterPro"/>
</dbReference>
<evidence type="ECO:0000256" key="1">
    <source>
        <dbReference type="ARBA" id="ARBA00004424"/>
    </source>
</evidence>
<feature type="transmembrane region" description="Helical" evidence="20">
    <location>
        <begin position="155"/>
        <end position="176"/>
    </location>
</feature>
<keyword evidence="13" id="KW-0739">Sodium transport</keyword>
<feature type="transmembrane region" description="Helical" evidence="20">
    <location>
        <begin position="113"/>
        <end position="135"/>
    </location>
</feature>
<comment type="subcellular location">
    <subcellularLocation>
        <location evidence="1">Apical cell membrane</location>
        <topology evidence="1">Multi-pass membrane protein</topology>
    </subcellularLocation>
</comment>
<evidence type="ECO:0000256" key="18">
    <source>
        <dbReference type="ARBA" id="ARBA00034091"/>
    </source>
</evidence>
<feature type="transmembrane region" description="Helical" evidence="20">
    <location>
        <begin position="500"/>
        <end position="523"/>
    </location>
</feature>
<evidence type="ECO:0000313" key="22">
    <source>
        <dbReference type="Proteomes" id="UP000694680"/>
    </source>
</evidence>
<dbReference type="GO" id="GO:0030643">
    <property type="term" value="P:intracellular phosphate ion homeostasis"/>
    <property type="evidence" value="ECO:0007669"/>
    <property type="project" value="TreeGrafter"/>
</dbReference>
<dbReference type="Ensembl" id="ENSGWIT00000044431.1">
    <property type="protein sequence ID" value="ENSGWIP00000040911.1"/>
    <property type="gene ID" value="ENSGWIG00000020620.1"/>
</dbReference>
<proteinExistence type="inferred from homology"/>
<comment type="catalytic activity">
    <reaction evidence="17">
        <text>3 Na(+)(out) + phosphate(out) = 3 Na(+)(in) + phosphate(in)</text>
        <dbReference type="Rhea" id="RHEA:71255"/>
        <dbReference type="ChEBI" id="CHEBI:29101"/>
        <dbReference type="ChEBI" id="CHEBI:43474"/>
    </reaction>
    <physiologicalReaction direction="left-to-right" evidence="17">
        <dbReference type="Rhea" id="RHEA:71256"/>
    </physiologicalReaction>
</comment>
<dbReference type="GO" id="GO:0031982">
    <property type="term" value="C:vesicle"/>
    <property type="evidence" value="ECO:0007669"/>
    <property type="project" value="TreeGrafter"/>
</dbReference>
<keyword evidence="4" id="KW-0813">Transport</keyword>
<evidence type="ECO:0000256" key="2">
    <source>
        <dbReference type="ARBA" id="ARBA00005808"/>
    </source>
</evidence>
<dbReference type="Pfam" id="PF02690">
    <property type="entry name" value="Na_Pi_cotrans"/>
    <property type="match status" value="2"/>
</dbReference>
<keyword evidence="5" id="KW-1003">Cell membrane</keyword>
<keyword evidence="9" id="KW-0406">Ion transport</keyword>
<evidence type="ECO:0000256" key="15">
    <source>
        <dbReference type="ARBA" id="ARBA00029768"/>
    </source>
</evidence>
<evidence type="ECO:0000256" key="5">
    <source>
        <dbReference type="ARBA" id="ARBA00022475"/>
    </source>
</evidence>
<feature type="transmembrane region" description="Helical" evidence="20">
    <location>
        <begin position="529"/>
        <end position="550"/>
    </location>
</feature>
<name>A0A8C5H6P2_GOUWI</name>
<feature type="transmembrane region" description="Helical" evidence="20">
    <location>
        <begin position="337"/>
        <end position="362"/>
    </location>
</feature>
<reference evidence="21" key="1">
    <citation type="submission" date="2020-06" db="EMBL/GenBank/DDBJ databases">
        <authorList>
            <consortium name="Wellcome Sanger Institute Data Sharing"/>
        </authorList>
    </citation>
    <scope>NUCLEOTIDE SEQUENCE [LARGE SCALE GENOMIC DNA]</scope>
</reference>
<keyword evidence="10 20" id="KW-0472">Membrane</keyword>
<evidence type="ECO:0000256" key="11">
    <source>
        <dbReference type="ARBA" id="ARBA00023157"/>
    </source>
</evidence>
<feature type="transmembrane region" description="Helical" evidence="20">
    <location>
        <begin position="459"/>
        <end position="480"/>
    </location>
</feature>
<evidence type="ECO:0000256" key="19">
    <source>
        <dbReference type="SAM" id="MobiDB-lite"/>
    </source>
</evidence>
<evidence type="ECO:0000256" key="6">
    <source>
        <dbReference type="ARBA" id="ARBA00022692"/>
    </source>
</evidence>
<evidence type="ECO:0000256" key="8">
    <source>
        <dbReference type="ARBA" id="ARBA00022989"/>
    </source>
</evidence>
<keyword evidence="7" id="KW-0769">Symport</keyword>
<dbReference type="PANTHER" id="PTHR10010:SF23">
    <property type="entry name" value="SODIUM-DEPENDENT PHOSPHATE TRANSPORT PROTEIN 2B"/>
    <property type="match status" value="1"/>
</dbReference>
<reference evidence="21" key="3">
    <citation type="submission" date="2025-09" db="UniProtKB">
        <authorList>
            <consortium name="Ensembl"/>
        </authorList>
    </citation>
    <scope>IDENTIFICATION</scope>
</reference>
<feature type="region of interest" description="Disordered" evidence="19">
    <location>
        <begin position="1"/>
        <end position="21"/>
    </location>
</feature>
<evidence type="ECO:0000256" key="20">
    <source>
        <dbReference type="SAM" id="Phobius"/>
    </source>
</evidence>
<protein>
    <recommendedName>
        <fullName evidence="3">Sodium-dependent phosphate transport protein 2B</fullName>
    </recommendedName>
    <alternativeName>
        <fullName evidence="16">Na(+)-dependent phosphate cotransporter 2B</fullName>
    </alternativeName>
    <alternativeName>
        <fullName evidence="14">Sodium/phosphate cotransporter 2B</fullName>
    </alternativeName>
    <alternativeName>
        <fullName evidence="15">Solute carrier family 34 member 2</fullName>
    </alternativeName>
</protein>
<keyword evidence="8 20" id="KW-1133">Transmembrane helix</keyword>
<evidence type="ECO:0000313" key="21">
    <source>
        <dbReference type="Ensembl" id="ENSGWIP00000040911.1"/>
    </source>
</evidence>
<dbReference type="AlphaFoldDB" id="A0A8C5H6P2"/>
<feature type="transmembrane region" description="Helical" evidence="20">
    <location>
        <begin position="434"/>
        <end position="453"/>
    </location>
</feature>
<organism evidence="21 22">
    <name type="scientific">Gouania willdenowi</name>
    <name type="common">Blunt-snouted clingfish</name>
    <name type="synonym">Lepadogaster willdenowi</name>
    <dbReference type="NCBI Taxonomy" id="441366"/>
    <lineage>
        <taxon>Eukaryota</taxon>
        <taxon>Metazoa</taxon>
        <taxon>Chordata</taxon>
        <taxon>Craniata</taxon>
        <taxon>Vertebrata</taxon>
        <taxon>Euteleostomi</taxon>
        <taxon>Actinopterygii</taxon>
        <taxon>Neopterygii</taxon>
        <taxon>Teleostei</taxon>
        <taxon>Neoteleostei</taxon>
        <taxon>Acanthomorphata</taxon>
        <taxon>Ovalentaria</taxon>
        <taxon>Blenniimorphae</taxon>
        <taxon>Blenniiformes</taxon>
        <taxon>Gobiesocoidei</taxon>
        <taxon>Gobiesocidae</taxon>
        <taxon>Gobiesocinae</taxon>
        <taxon>Gouania</taxon>
    </lineage>
</organism>
<dbReference type="PANTHER" id="PTHR10010">
    <property type="entry name" value="SOLUTE CARRIER FAMILY 34 SODIUM PHOSPHATE , MEMBER 2-RELATED"/>
    <property type="match status" value="1"/>
</dbReference>
<keyword evidence="11" id="KW-1015">Disulfide bond</keyword>
<dbReference type="NCBIfam" id="TIGR01013">
    <property type="entry name" value="2a58"/>
    <property type="match status" value="1"/>
</dbReference>
<feature type="transmembrane region" description="Helical" evidence="20">
    <location>
        <begin position="197"/>
        <end position="217"/>
    </location>
</feature>
<evidence type="ECO:0000256" key="3">
    <source>
        <dbReference type="ARBA" id="ARBA00020024"/>
    </source>
</evidence>
<dbReference type="Proteomes" id="UP000694680">
    <property type="component" value="Chromosome 4"/>
</dbReference>
<evidence type="ECO:0000256" key="17">
    <source>
        <dbReference type="ARBA" id="ARBA00034042"/>
    </source>
</evidence>
<feature type="compositionally biased region" description="Polar residues" evidence="19">
    <location>
        <begin position="7"/>
        <end position="21"/>
    </location>
</feature>
<feature type="transmembrane region" description="Helical" evidence="20">
    <location>
        <begin position="410"/>
        <end position="427"/>
    </location>
</feature>
<dbReference type="GO" id="GO:0005903">
    <property type="term" value="C:brush border"/>
    <property type="evidence" value="ECO:0007669"/>
    <property type="project" value="TreeGrafter"/>
</dbReference>
<accession>A0A8C5H6P2</accession>
<keyword evidence="6 20" id="KW-0812">Transmembrane</keyword>
<evidence type="ECO:0000256" key="4">
    <source>
        <dbReference type="ARBA" id="ARBA00022448"/>
    </source>
</evidence>
<dbReference type="GO" id="GO:0044341">
    <property type="term" value="P:sodium-dependent phosphate transport"/>
    <property type="evidence" value="ECO:0007669"/>
    <property type="project" value="InterPro"/>
</dbReference>
<evidence type="ECO:0000256" key="14">
    <source>
        <dbReference type="ARBA" id="ARBA00029612"/>
    </source>
</evidence>
<comment type="function">
    <text evidence="18">Involved in actively transporting phosphate into cells via Na(+) cotransport.</text>
</comment>
<keyword evidence="13" id="KW-0915">Sodium</keyword>
<dbReference type="InterPro" id="IPR003841">
    <property type="entry name" value="Na/Pi_transpt"/>
</dbReference>
<gene>
    <name evidence="21" type="primary">LOC114461494</name>
</gene>
<evidence type="ECO:0000256" key="13">
    <source>
        <dbReference type="ARBA" id="ARBA00023201"/>
    </source>
</evidence>
<feature type="transmembrane region" description="Helical" evidence="20">
    <location>
        <begin position="382"/>
        <end position="404"/>
    </location>
</feature>
<evidence type="ECO:0000256" key="10">
    <source>
        <dbReference type="ARBA" id="ARBA00023136"/>
    </source>
</evidence>